<dbReference type="SUPFAM" id="SSF48452">
    <property type="entry name" value="TPR-like"/>
    <property type="match status" value="2"/>
</dbReference>
<dbReference type="Gene3D" id="2.40.10.10">
    <property type="entry name" value="Trypsin-like serine proteases"/>
    <property type="match status" value="2"/>
</dbReference>
<feature type="repeat" description="TPR" evidence="2">
    <location>
        <begin position="523"/>
        <end position="556"/>
    </location>
</feature>
<dbReference type="SUPFAM" id="SSF50494">
    <property type="entry name" value="Trypsin-like serine proteases"/>
    <property type="match status" value="1"/>
</dbReference>
<feature type="chain" id="PRO_5017222848" evidence="3">
    <location>
        <begin position="18"/>
        <end position="670"/>
    </location>
</feature>
<feature type="signal peptide" evidence="3">
    <location>
        <begin position="1"/>
        <end position="17"/>
    </location>
</feature>
<protein>
    <submittedName>
        <fullName evidence="4">Uncharacterized protein</fullName>
    </submittedName>
</protein>
<feature type="repeat" description="TPR" evidence="2">
    <location>
        <begin position="420"/>
        <end position="453"/>
    </location>
</feature>
<feature type="repeat" description="TPR" evidence="2">
    <location>
        <begin position="488"/>
        <end position="521"/>
    </location>
</feature>
<dbReference type="EMBL" id="QUTD01006912">
    <property type="protein sequence ID" value="RHY52735.1"/>
    <property type="molecule type" value="Genomic_DNA"/>
</dbReference>
<dbReference type="AlphaFoldDB" id="A0A397CTS5"/>
<dbReference type="Gene3D" id="1.25.40.10">
    <property type="entry name" value="Tetratricopeptide repeat domain"/>
    <property type="match status" value="5"/>
</dbReference>
<dbReference type="PANTHER" id="PTHR44366">
    <property type="entry name" value="UDP-N-ACETYLGLUCOSAMINE--PEPTIDE N-ACETYLGLUCOSAMINYLTRANSFERASE 110 KDA SUBUNIT"/>
    <property type="match status" value="1"/>
</dbReference>
<keyword evidence="2" id="KW-0802">TPR repeat</keyword>
<organism evidence="4 5">
    <name type="scientific">Aphanomyces astaci</name>
    <name type="common">Crayfish plague agent</name>
    <dbReference type="NCBI Taxonomy" id="112090"/>
    <lineage>
        <taxon>Eukaryota</taxon>
        <taxon>Sar</taxon>
        <taxon>Stramenopiles</taxon>
        <taxon>Oomycota</taxon>
        <taxon>Saprolegniomycetes</taxon>
        <taxon>Saprolegniales</taxon>
        <taxon>Verrucalvaceae</taxon>
        <taxon>Aphanomyces</taxon>
    </lineage>
</organism>
<evidence type="ECO:0000313" key="5">
    <source>
        <dbReference type="Proteomes" id="UP000266643"/>
    </source>
</evidence>
<accession>A0A397CTS5</accession>
<keyword evidence="3" id="KW-0732">Signal</keyword>
<dbReference type="InterPro" id="IPR019734">
    <property type="entry name" value="TPR_rpt"/>
</dbReference>
<dbReference type="Pfam" id="PF13181">
    <property type="entry name" value="TPR_8"/>
    <property type="match status" value="2"/>
</dbReference>
<proteinExistence type="predicted"/>
<dbReference type="InterPro" id="IPR043504">
    <property type="entry name" value="Peptidase_S1_PA_chymotrypsin"/>
</dbReference>
<evidence type="ECO:0000256" key="1">
    <source>
        <dbReference type="ARBA" id="ARBA00023026"/>
    </source>
</evidence>
<dbReference type="Proteomes" id="UP000266643">
    <property type="component" value="Unassembled WGS sequence"/>
</dbReference>
<dbReference type="InterPro" id="IPR037919">
    <property type="entry name" value="OGT"/>
</dbReference>
<comment type="caution">
    <text evidence="4">The sequence shown here is derived from an EMBL/GenBank/DDBJ whole genome shotgun (WGS) entry which is preliminary data.</text>
</comment>
<gene>
    <name evidence="4" type="ORF">DYB30_010074</name>
</gene>
<keyword evidence="1" id="KW-0843">Virulence</keyword>
<dbReference type="Pfam" id="PF13414">
    <property type="entry name" value="TPR_11"/>
    <property type="match status" value="3"/>
</dbReference>
<evidence type="ECO:0000313" key="4">
    <source>
        <dbReference type="EMBL" id="RHY52735.1"/>
    </source>
</evidence>
<dbReference type="PANTHER" id="PTHR44366:SF1">
    <property type="entry name" value="UDP-N-ACETYLGLUCOSAMINE--PEPTIDE N-ACETYLGLUCOSAMINYLTRANSFERASE 110 KDA SUBUNIT"/>
    <property type="match status" value="1"/>
</dbReference>
<dbReference type="VEuPathDB" id="FungiDB:H257_12726"/>
<dbReference type="InterPro" id="IPR011990">
    <property type="entry name" value="TPR-like_helical_dom_sf"/>
</dbReference>
<dbReference type="SMART" id="SM00028">
    <property type="entry name" value="TPR"/>
    <property type="match status" value="7"/>
</dbReference>
<name>A0A397CTS5_APHAT</name>
<reference evidence="4 5" key="1">
    <citation type="submission" date="2018-08" db="EMBL/GenBank/DDBJ databases">
        <title>Aphanomyces genome sequencing and annotation.</title>
        <authorList>
            <person name="Minardi D."/>
            <person name="Oidtmann B."/>
            <person name="Van Der Giezen M."/>
            <person name="Studholme D.J."/>
        </authorList>
    </citation>
    <scope>NUCLEOTIDE SEQUENCE [LARGE SCALE GENOMIC DNA]</scope>
    <source>
        <strain evidence="4 5">D2</strain>
    </source>
</reference>
<feature type="repeat" description="TPR" evidence="2">
    <location>
        <begin position="557"/>
        <end position="590"/>
    </location>
</feature>
<dbReference type="VEuPathDB" id="FungiDB:H257_12725"/>
<feature type="repeat" description="TPR" evidence="2">
    <location>
        <begin position="617"/>
        <end position="650"/>
    </location>
</feature>
<sequence length="670" mass="73109">MVIHVIALLWCTLAVTGHSSFVPERRTLGCTNDAVSSSTFVISSNPYSSAFLALRFSAFSLAPNDYVVLRSVDDSTIPRVYLFANESLGISFDAPPISSTRVEVSLVVAPENNAHSPSSCVQVSGYTSELARPPTNEAVCGLDRTQEAVCYRMSAPIMFNKSNAVARLVINKGGVLTGCTGWLLGSEGHLVTNNHCIEDASQIVGLRIEFMAQTSKCPQSIQDKNCMRQLACVGDAWRGDAAVFIYTNKALDYTLIQLRPSGNHSPGNNNNNVATKYGYLQLRATGPEINEPIYIVEHPQAWGKRISDKTATGRAVVTGLNAFEAEYYLDTQAMSSGSPVLAVEDDAVIALHHAAYSTCPNLGVKSDLIVADLVAQNLVSLHASSWAELLDKAHHHYNQGKYKDGVIVCEQLYEADAARTDNLLLLGALHFQLRNFSEAIFYNQQCIRIDPHFAEAFGNLGNALKEIGDSQGAIQFYLRAIKLNPRFADVYNNLATSYMQLGATHEAIETYKMALVLGASSIYTFILNLGNLYKAQGLFEDATTCFTNAIRVKPTFAIAWSNLAGLLKDEGQLDKAIDHYKEAIRLAPDFADAHSNLGNVLKESGQTSAAIEAYKTAIALRNLASSYFDANQVELAIATYRTAIQLEPNFPDAYNNLGNALRDIRQLEQA</sequence>
<dbReference type="Pfam" id="PF13365">
    <property type="entry name" value="Trypsin_2"/>
    <property type="match status" value="1"/>
</dbReference>
<dbReference type="InterPro" id="IPR009003">
    <property type="entry name" value="Peptidase_S1_PA"/>
</dbReference>
<dbReference type="PROSITE" id="PS50293">
    <property type="entry name" value="TPR_REGION"/>
    <property type="match status" value="2"/>
</dbReference>
<dbReference type="PROSITE" id="PS50005">
    <property type="entry name" value="TPR"/>
    <property type="match status" value="6"/>
</dbReference>
<dbReference type="GO" id="GO:0097363">
    <property type="term" value="F:protein O-acetylglucosaminyltransferase activity"/>
    <property type="evidence" value="ECO:0007669"/>
    <property type="project" value="TreeGrafter"/>
</dbReference>
<evidence type="ECO:0000256" key="3">
    <source>
        <dbReference type="SAM" id="SignalP"/>
    </source>
</evidence>
<feature type="repeat" description="TPR" evidence="2">
    <location>
        <begin position="454"/>
        <end position="487"/>
    </location>
</feature>
<evidence type="ECO:0000256" key="2">
    <source>
        <dbReference type="PROSITE-ProRule" id="PRU00339"/>
    </source>
</evidence>
<feature type="non-terminal residue" evidence="4">
    <location>
        <position position="670"/>
    </location>
</feature>
<dbReference type="GO" id="GO:0006493">
    <property type="term" value="P:protein O-linked glycosylation"/>
    <property type="evidence" value="ECO:0007669"/>
    <property type="project" value="InterPro"/>
</dbReference>